<accession>A0A242M328</accession>
<comment type="caution">
    <text evidence="3">The sequence shown here is derived from an EMBL/GenBank/DDBJ whole genome shotgun (WGS) entry which is preliminary data.</text>
</comment>
<proteinExistence type="predicted"/>
<dbReference type="InterPro" id="IPR025421">
    <property type="entry name" value="DUF4148"/>
</dbReference>
<reference evidence="3 4" key="1">
    <citation type="submission" date="2017-03" db="EMBL/GenBank/DDBJ databases">
        <title>Genome analysis of strain PAMC 26577.</title>
        <authorList>
            <person name="Oh H.-M."/>
            <person name="Yang J.-A."/>
        </authorList>
    </citation>
    <scope>NUCLEOTIDE SEQUENCE [LARGE SCALE GENOMIC DNA]</scope>
    <source>
        <strain evidence="3 4">PAMC 26577</strain>
    </source>
</reference>
<evidence type="ECO:0000256" key="2">
    <source>
        <dbReference type="SAM" id="SignalP"/>
    </source>
</evidence>
<dbReference type="EMBL" id="NBTZ01000181">
    <property type="protein sequence ID" value="OTP65416.1"/>
    <property type="molecule type" value="Genomic_DNA"/>
</dbReference>
<evidence type="ECO:0000313" key="3">
    <source>
        <dbReference type="EMBL" id="OTP65416.1"/>
    </source>
</evidence>
<protein>
    <submittedName>
        <fullName evidence="3">Purine nucleoside phosphorylase</fullName>
    </submittedName>
</protein>
<name>A0A242M328_CABSO</name>
<sequence length="93" mass="9437">MKTLIYATLAVALATPVVSFAQTAEPVTRAEVRADLVQLESAGYRPVSQDATYPSDIQAAEARVHAGNGASAYGGVSDTGTSVSPVSSPAGNQ</sequence>
<feature type="chain" id="PRO_5011228326" evidence="2">
    <location>
        <begin position="22"/>
        <end position="93"/>
    </location>
</feature>
<keyword evidence="2" id="KW-0732">Signal</keyword>
<feature type="compositionally biased region" description="Polar residues" evidence="1">
    <location>
        <begin position="78"/>
        <end position="93"/>
    </location>
</feature>
<organism evidence="3 4">
    <name type="scientific">Caballeronia sordidicola</name>
    <name type="common">Burkholderia sordidicola</name>
    <dbReference type="NCBI Taxonomy" id="196367"/>
    <lineage>
        <taxon>Bacteria</taxon>
        <taxon>Pseudomonadati</taxon>
        <taxon>Pseudomonadota</taxon>
        <taxon>Betaproteobacteria</taxon>
        <taxon>Burkholderiales</taxon>
        <taxon>Burkholderiaceae</taxon>
        <taxon>Caballeronia</taxon>
    </lineage>
</organism>
<gene>
    <name evidence="3" type="ORF">PAMC26577_39965</name>
</gene>
<evidence type="ECO:0000256" key="1">
    <source>
        <dbReference type="SAM" id="MobiDB-lite"/>
    </source>
</evidence>
<feature type="signal peptide" evidence="2">
    <location>
        <begin position="1"/>
        <end position="21"/>
    </location>
</feature>
<dbReference type="RefSeq" id="WP_075358383.1">
    <property type="nucleotide sequence ID" value="NZ_MSRG01000026.1"/>
</dbReference>
<evidence type="ECO:0000313" key="4">
    <source>
        <dbReference type="Proteomes" id="UP000195221"/>
    </source>
</evidence>
<dbReference type="Proteomes" id="UP000195221">
    <property type="component" value="Unassembled WGS sequence"/>
</dbReference>
<feature type="region of interest" description="Disordered" evidence="1">
    <location>
        <begin position="69"/>
        <end position="93"/>
    </location>
</feature>
<dbReference type="Pfam" id="PF13663">
    <property type="entry name" value="DUF4148"/>
    <property type="match status" value="1"/>
</dbReference>
<dbReference type="AlphaFoldDB" id="A0A242M328"/>